<feature type="transmembrane region" description="Helical" evidence="6">
    <location>
        <begin position="38"/>
        <end position="56"/>
    </location>
</feature>
<evidence type="ECO:0000313" key="7">
    <source>
        <dbReference type="EMBL" id="SBW00597.1"/>
    </source>
</evidence>
<feature type="transmembrane region" description="Helical" evidence="6">
    <location>
        <begin position="12"/>
        <end position="32"/>
    </location>
</feature>
<dbReference type="InterPro" id="IPR002528">
    <property type="entry name" value="MATE_fam"/>
</dbReference>
<dbReference type="RefSeq" id="WP_296949374.1">
    <property type="nucleotide sequence ID" value="NZ_LT599021.1"/>
</dbReference>
<feature type="transmembrane region" description="Helical" evidence="6">
    <location>
        <begin position="235"/>
        <end position="254"/>
    </location>
</feature>
<feature type="transmembrane region" description="Helical" evidence="6">
    <location>
        <begin position="124"/>
        <end position="145"/>
    </location>
</feature>
<evidence type="ECO:0000256" key="1">
    <source>
        <dbReference type="ARBA" id="ARBA00004141"/>
    </source>
</evidence>
<evidence type="ECO:0008006" key="8">
    <source>
        <dbReference type="Google" id="ProtNLM"/>
    </source>
</evidence>
<evidence type="ECO:0000256" key="3">
    <source>
        <dbReference type="ARBA" id="ARBA00022692"/>
    </source>
</evidence>
<dbReference type="CDD" id="cd13136">
    <property type="entry name" value="MATE_DinF_like"/>
    <property type="match status" value="1"/>
</dbReference>
<feature type="transmembrane region" description="Helical" evidence="6">
    <location>
        <begin position="404"/>
        <end position="427"/>
    </location>
</feature>
<name>A0A212JME0_9BACT</name>
<keyword evidence="3 6" id="KW-0812">Transmembrane</keyword>
<feature type="transmembrane region" description="Helical" evidence="6">
    <location>
        <begin position="184"/>
        <end position="203"/>
    </location>
</feature>
<comment type="similarity">
    <text evidence="2">Belongs to the multi antimicrobial extrusion (MATE) (TC 2.A.66.1) family.</text>
</comment>
<accession>A0A212JME0</accession>
<dbReference type="GO" id="GO:0015297">
    <property type="term" value="F:antiporter activity"/>
    <property type="evidence" value="ECO:0007669"/>
    <property type="project" value="InterPro"/>
</dbReference>
<dbReference type="NCBIfam" id="TIGR00797">
    <property type="entry name" value="matE"/>
    <property type="match status" value="1"/>
</dbReference>
<organism evidence="7">
    <name type="scientific">uncultured Dysgonomonas sp</name>
    <dbReference type="NCBI Taxonomy" id="206096"/>
    <lineage>
        <taxon>Bacteria</taxon>
        <taxon>Pseudomonadati</taxon>
        <taxon>Bacteroidota</taxon>
        <taxon>Bacteroidia</taxon>
        <taxon>Bacteroidales</taxon>
        <taxon>Dysgonomonadaceae</taxon>
        <taxon>Dysgonomonas</taxon>
        <taxon>environmental samples</taxon>
    </lineage>
</organism>
<dbReference type="GO" id="GO:0005886">
    <property type="term" value="C:plasma membrane"/>
    <property type="evidence" value="ECO:0007669"/>
    <property type="project" value="TreeGrafter"/>
</dbReference>
<evidence type="ECO:0000256" key="4">
    <source>
        <dbReference type="ARBA" id="ARBA00022989"/>
    </source>
</evidence>
<evidence type="ECO:0000256" key="5">
    <source>
        <dbReference type="ARBA" id="ARBA00023136"/>
    </source>
</evidence>
<dbReference type="Pfam" id="PF01554">
    <property type="entry name" value="MatE"/>
    <property type="match status" value="2"/>
</dbReference>
<feature type="transmembrane region" description="Helical" evidence="6">
    <location>
        <begin position="347"/>
        <end position="369"/>
    </location>
</feature>
<dbReference type="EMBL" id="FLUL01000001">
    <property type="protein sequence ID" value="SBW00597.1"/>
    <property type="molecule type" value="Genomic_DNA"/>
</dbReference>
<proteinExistence type="inferred from homology"/>
<evidence type="ECO:0000256" key="6">
    <source>
        <dbReference type="SAM" id="Phobius"/>
    </source>
</evidence>
<feature type="transmembrane region" description="Helical" evidence="6">
    <location>
        <begin position="381"/>
        <end position="398"/>
    </location>
</feature>
<sequence>MNRSILQLAMPNIISNITVPLLGLVDMYIVGHLDSEDYIGAIALGTMLFNFIYWSFSFLRMGTSGFTAQAYGAKDYREQANTLLRSLSVAMGAGIVIVLLQYFIALAGFFLLNADPTVKVFAHQYFYIYIWAAPAVLGMYTFNGWFIGMQDAKTPMFIAITVNIVNIVLSFAFVYGLGMKIEGVALASACAQYTGFLSFIIVWNMKYGWLKKHIDFSVLKNLHAYVPFFKVNSDIFIRTMALIAVTTFLMSASSKSGKDILAVNALLMQMFILFSYMMDGFAYAAEALTGKYIGENNRFLLKRLVKRLFVWGTIIALLFTLIYATGMDYILALITDKKNILELSKSYQSWVLLIPIAGFSAFLWDGVFVGATASHQMRNSMLIAVGAFFLIYFMFSDASANNILWLAFIVYLGLRGIIQSFMAPSILNDSR</sequence>
<dbReference type="InterPro" id="IPR044644">
    <property type="entry name" value="DinF-like"/>
</dbReference>
<evidence type="ECO:0000256" key="2">
    <source>
        <dbReference type="ARBA" id="ARBA00010199"/>
    </source>
</evidence>
<dbReference type="GO" id="GO:0042910">
    <property type="term" value="F:xenobiotic transmembrane transporter activity"/>
    <property type="evidence" value="ECO:0007669"/>
    <property type="project" value="InterPro"/>
</dbReference>
<feature type="transmembrane region" description="Helical" evidence="6">
    <location>
        <begin position="87"/>
        <end position="112"/>
    </location>
</feature>
<comment type="subcellular location">
    <subcellularLocation>
        <location evidence="1">Membrane</location>
        <topology evidence="1">Multi-pass membrane protein</topology>
    </subcellularLocation>
</comment>
<dbReference type="PANTHER" id="PTHR42893">
    <property type="entry name" value="PROTEIN DETOXIFICATION 44, CHLOROPLASTIC-RELATED"/>
    <property type="match status" value="1"/>
</dbReference>
<keyword evidence="5 6" id="KW-0472">Membrane</keyword>
<protein>
    <recommendedName>
        <fullName evidence="8">DNA-damage-inducible protein F</fullName>
    </recommendedName>
</protein>
<feature type="transmembrane region" description="Helical" evidence="6">
    <location>
        <begin position="157"/>
        <end position="178"/>
    </location>
</feature>
<gene>
    <name evidence="7" type="ORF">KL86DYS2_11881</name>
</gene>
<dbReference type="PANTHER" id="PTHR42893:SF46">
    <property type="entry name" value="PROTEIN DETOXIFICATION 44, CHLOROPLASTIC"/>
    <property type="match status" value="1"/>
</dbReference>
<dbReference type="AlphaFoldDB" id="A0A212JME0"/>
<feature type="transmembrane region" description="Helical" evidence="6">
    <location>
        <begin position="266"/>
        <end position="288"/>
    </location>
</feature>
<keyword evidence="4 6" id="KW-1133">Transmembrane helix</keyword>
<feature type="transmembrane region" description="Helical" evidence="6">
    <location>
        <begin position="308"/>
        <end position="335"/>
    </location>
</feature>
<reference evidence="7" key="1">
    <citation type="submission" date="2016-04" db="EMBL/GenBank/DDBJ databases">
        <authorList>
            <person name="Evans L.H."/>
            <person name="Alamgir A."/>
            <person name="Owens N."/>
            <person name="Weber N.D."/>
            <person name="Virtaneva K."/>
            <person name="Barbian K."/>
            <person name="Babar A."/>
            <person name="Rosenke K."/>
        </authorList>
    </citation>
    <scope>NUCLEOTIDE SEQUENCE</scope>
    <source>
        <strain evidence="7">86-2</strain>
    </source>
</reference>